<evidence type="ECO:0000313" key="2">
    <source>
        <dbReference type="EMBL" id="QNO52071.1"/>
    </source>
</evidence>
<evidence type="ECO:0000256" key="1">
    <source>
        <dbReference type="SAM" id="Phobius"/>
    </source>
</evidence>
<dbReference type="EMBL" id="MT631500">
    <property type="protein sequence ID" value="QNO52071.1"/>
    <property type="molecule type" value="Genomic_DNA"/>
</dbReference>
<evidence type="ECO:0008006" key="3">
    <source>
        <dbReference type="Google" id="ProtNLM"/>
    </source>
</evidence>
<dbReference type="InterPro" id="IPR010001">
    <property type="entry name" value="BofA"/>
</dbReference>
<dbReference type="Pfam" id="PF07441">
    <property type="entry name" value="BofA"/>
    <property type="match status" value="1"/>
</dbReference>
<feature type="transmembrane region" description="Helical" evidence="1">
    <location>
        <begin position="13"/>
        <end position="30"/>
    </location>
</feature>
<organism evidence="2">
    <name type="scientific">Candidatus Methanophagaceae archaeon ANME-1 ERB6</name>
    <dbReference type="NCBI Taxonomy" id="2759912"/>
    <lineage>
        <taxon>Archaea</taxon>
        <taxon>Methanobacteriati</taxon>
        <taxon>Methanobacteriota</taxon>
        <taxon>Stenosarchaea group</taxon>
        <taxon>Methanomicrobia</taxon>
        <taxon>Candidatus Methanophagales</taxon>
        <taxon>Candidatus Methanophagaceae</taxon>
    </lineage>
</organism>
<proteinExistence type="predicted"/>
<keyword evidence="1" id="KW-0812">Transmembrane</keyword>
<gene>
    <name evidence="2" type="ORF">IPGHNFGK_00027</name>
</gene>
<keyword evidence="1" id="KW-1133">Transmembrane helix</keyword>
<name>A0A7G9YVN7_9EURY</name>
<protein>
    <recommendedName>
        <fullName evidence="3">SigmaK-factor processing regulatory protein BofA</fullName>
    </recommendedName>
</protein>
<sequence length="89" mass="9566">MAGMGGDLMLAELIILFALIVMVIAVYYVFKAIKHIIVNSILGLLVLLAANLVFGLNIAYTWLVILICAIGGVIGAGIVILLHLLLRMF</sequence>
<feature type="transmembrane region" description="Helical" evidence="1">
    <location>
        <begin position="37"/>
        <end position="56"/>
    </location>
</feature>
<keyword evidence="1" id="KW-0472">Membrane</keyword>
<accession>A0A7G9YVN7</accession>
<feature type="transmembrane region" description="Helical" evidence="1">
    <location>
        <begin position="62"/>
        <end position="86"/>
    </location>
</feature>
<dbReference type="AlphaFoldDB" id="A0A7G9YVN7"/>
<reference evidence="2" key="1">
    <citation type="submission" date="2020-06" db="EMBL/GenBank/DDBJ databases">
        <title>Unique genomic features of the anaerobic methanotrophic archaea.</title>
        <authorList>
            <person name="Chadwick G.L."/>
            <person name="Skennerton C.T."/>
            <person name="Laso-Perez R."/>
            <person name="Leu A.O."/>
            <person name="Speth D.R."/>
            <person name="Yu H."/>
            <person name="Morgan-Lang C."/>
            <person name="Hatzenpichler R."/>
            <person name="Goudeau D."/>
            <person name="Malmstrom R."/>
            <person name="Brazelton W.J."/>
            <person name="Woyke T."/>
            <person name="Hallam S.J."/>
            <person name="Tyson G.W."/>
            <person name="Wegener G."/>
            <person name="Boetius A."/>
            <person name="Orphan V."/>
        </authorList>
    </citation>
    <scope>NUCLEOTIDE SEQUENCE</scope>
</reference>